<feature type="compositionally biased region" description="Basic and acidic residues" evidence="1">
    <location>
        <begin position="150"/>
        <end position="165"/>
    </location>
</feature>
<dbReference type="AlphaFoldDB" id="A0A4C1Z1R0"/>
<organism evidence="3 4">
    <name type="scientific">Eumeta variegata</name>
    <name type="common">Bagworm moth</name>
    <name type="synonym">Eumeta japonica</name>
    <dbReference type="NCBI Taxonomy" id="151549"/>
    <lineage>
        <taxon>Eukaryota</taxon>
        <taxon>Metazoa</taxon>
        <taxon>Ecdysozoa</taxon>
        <taxon>Arthropoda</taxon>
        <taxon>Hexapoda</taxon>
        <taxon>Insecta</taxon>
        <taxon>Pterygota</taxon>
        <taxon>Neoptera</taxon>
        <taxon>Endopterygota</taxon>
        <taxon>Lepidoptera</taxon>
        <taxon>Glossata</taxon>
        <taxon>Ditrysia</taxon>
        <taxon>Tineoidea</taxon>
        <taxon>Psychidae</taxon>
        <taxon>Oiketicinae</taxon>
        <taxon>Eumeta</taxon>
    </lineage>
</organism>
<feature type="region of interest" description="Disordered" evidence="1">
    <location>
        <begin position="1"/>
        <end position="32"/>
    </location>
</feature>
<evidence type="ECO:0000313" key="4">
    <source>
        <dbReference type="Proteomes" id="UP000299102"/>
    </source>
</evidence>
<feature type="compositionally biased region" description="Basic and acidic residues" evidence="1">
    <location>
        <begin position="127"/>
        <end position="139"/>
    </location>
</feature>
<feature type="compositionally biased region" description="Polar residues" evidence="1">
    <location>
        <begin position="8"/>
        <end position="20"/>
    </location>
</feature>
<evidence type="ECO:0000313" key="3">
    <source>
        <dbReference type="EMBL" id="GBP81470.1"/>
    </source>
</evidence>
<dbReference type="STRING" id="151549.A0A4C1Z1R0"/>
<gene>
    <name evidence="3" type="ORF">EVAR_86151_1</name>
</gene>
<sequence length="291" mass="34461">MPRKPSRKTYNFNRQDSSQENLEENPANEVSDQNQDLGTVFQENRFNQVNVQETLPLARPTRAAKTRCLQNLTRIINEETSYDLNVPQERNRLRASQRVVSESDELREQRLGDLRRRASHRVATESNEERKQRLEDQRRRTAKRVATETNEQREQRLEYQRRRASESLASESNEVREQRLEDLRLRASHRVATESDAQREHRLEEQRRRDIRCRRALESNYLPTYKCAVNADQLYHALGSFEVLCIHCGALHFPEERDSNRINRNSFSDCCLHGRILIEPPKVPNELVRLF</sequence>
<proteinExistence type="predicted"/>
<comment type="caution">
    <text evidence="3">The sequence shown here is derived from an EMBL/GenBank/DDBJ whole genome shotgun (WGS) entry which is preliminary data.</text>
</comment>
<evidence type="ECO:0000259" key="2">
    <source>
        <dbReference type="Pfam" id="PF21107"/>
    </source>
</evidence>
<protein>
    <recommendedName>
        <fullName evidence="2">STPR domain-containing protein</fullName>
    </recommendedName>
</protein>
<name>A0A4C1Z1R0_EUMVA</name>
<dbReference type="EMBL" id="BGZK01001513">
    <property type="protein sequence ID" value="GBP81470.1"/>
    <property type="molecule type" value="Genomic_DNA"/>
</dbReference>
<accession>A0A4C1Z1R0</accession>
<feature type="compositionally biased region" description="Basic and acidic residues" evidence="1">
    <location>
        <begin position="104"/>
        <end position="116"/>
    </location>
</feature>
<feature type="region of interest" description="Disordered" evidence="1">
    <location>
        <begin position="93"/>
        <end position="175"/>
    </location>
</feature>
<dbReference type="Proteomes" id="UP000299102">
    <property type="component" value="Unassembled WGS sequence"/>
</dbReference>
<dbReference type="InterPro" id="IPR048998">
    <property type="entry name" value="STPR"/>
</dbReference>
<keyword evidence="4" id="KW-1185">Reference proteome</keyword>
<dbReference type="OrthoDB" id="8022045at2759"/>
<evidence type="ECO:0000256" key="1">
    <source>
        <dbReference type="SAM" id="MobiDB-lite"/>
    </source>
</evidence>
<feature type="domain" description="STPR" evidence="2">
    <location>
        <begin position="129"/>
        <end position="202"/>
    </location>
</feature>
<dbReference type="Pfam" id="PF21107">
    <property type="entry name" value="STPRs"/>
    <property type="match status" value="1"/>
</dbReference>
<reference evidence="3 4" key="1">
    <citation type="journal article" date="2019" name="Commun. Biol.">
        <title>The bagworm genome reveals a unique fibroin gene that provides high tensile strength.</title>
        <authorList>
            <person name="Kono N."/>
            <person name="Nakamura H."/>
            <person name="Ohtoshi R."/>
            <person name="Tomita M."/>
            <person name="Numata K."/>
            <person name="Arakawa K."/>
        </authorList>
    </citation>
    <scope>NUCLEOTIDE SEQUENCE [LARGE SCALE GENOMIC DNA]</scope>
</reference>